<dbReference type="Pfam" id="PF02678">
    <property type="entry name" value="Pirin"/>
    <property type="match status" value="1"/>
</dbReference>
<dbReference type="Proteomes" id="UP001597480">
    <property type="component" value="Unassembled WGS sequence"/>
</dbReference>
<evidence type="ECO:0000259" key="3">
    <source>
        <dbReference type="Pfam" id="PF02678"/>
    </source>
</evidence>
<evidence type="ECO:0000313" key="6">
    <source>
        <dbReference type="Proteomes" id="UP001597480"/>
    </source>
</evidence>
<feature type="domain" description="Quercetin 2,3-dioxygenase C-terminal cupin" evidence="4">
    <location>
        <begin position="201"/>
        <end position="287"/>
    </location>
</feature>
<dbReference type="EMBL" id="JBHUMD010000030">
    <property type="protein sequence ID" value="MFD2603814.1"/>
    <property type="molecule type" value="Genomic_DNA"/>
</dbReference>
<dbReference type="Pfam" id="PF17954">
    <property type="entry name" value="Pirin_C_2"/>
    <property type="match status" value="1"/>
</dbReference>
<dbReference type="InterPro" id="IPR012093">
    <property type="entry name" value="Pirin"/>
</dbReference>
<proteinExistence type="inferred from homology"/>
<dbReference type="CDD" id="cd02910">
    <property type="entry name" value="cupin_Yhhw_N"/>
    <property type="match status" value="1"/>
</dbReference>
<accession>A0ABW5NY36</accession>
<organism evidence="5 6">
    <name type="scientific">Flavobacterium suzhouense</name>
    <dbReference type="NCBI Taxonomy" id="1529638"/>
    <lineage>
        <taxon>Bacteria</taxon>
        <taxon>Pseudomonadati</taxon>
        <taxon>Bacteroidota</taxon>
        <taxon>Flavobacteriia</taxon>
        <taxon>Flavobacteriales</taxon>
        <taxon>Flavobacteriaceae</taxon>
        <taxon>Flavobacterium</taxon>
    </lineage>
</organism>
<evidence type="ECO:0000256" key="2">
    <source>
        <dbReference type="RuleBase" id="RU003457"/>
    </source>
</evidence>
<dbReference type="InterPro" id="IPR014710">
    <property type="entry name" value="RmlC-like_jellyroll"/>
</dbReference>
<dbReference type="InterPro" id="IPR003829">
    <property type="entry name" value="Pirin_N_dom"/>
</dbReference>
<sequence length="291" mass="32955">MDRKEFIRKGLMGTGMFITSAAIGDTLKNDIDEIQPLEPIGYNHLPNESSLILENTVLHKANSRGHANHGWLDSHHSFSFANYYNPDRMHFGVLRVLNDDRVDAGMGFGTHPHDNMEIISIPLEGDLEHKDSMGNTAVIKKGDIQVMSAGTGIYHSEYNKNKDRLTKFLQIWVYPNKKNVTPRYDQITLNEADRHNKLQQILSPNANDEGVWIHQDAWFHLGRFDKDFTTDYKLKKSGNGIYAFVIKGDINIGNIQLNERDALGIWNTSDISIIANTPDAELLLIEVPMTV</sequence>
<dbReference type="InterPro" id="IPR011051">
    <property type="entry name" value="RmlC_Cupin_sf"/>
</dbReference>
<evidence type="ECO:0000259" key="4">
    <source>
        <dbReference type="Pfam" id="PF17954"/>
    </source>
</evidence>
<comment type="caution">
    <text evidence="5">The sequence shown here is derived from an EMBL/GenBank/DDBJ whole genome shotgun (WGS) entry which is preliminary data.</text>
</comment>
<protein>
    <submittedName>
        <fullName evidence="5">Pirin family protein</fullName>
    </submittedName>
</protein>
<evidence type="ECO:0000313" key="5">
    <source>
        <dbReference type="EMBL" id="MFD2603814.1"/>
    </source>
</evidence>
<dbReference type="PANTHER" id="PTHR43212">
    <property type="entry name" value="QUERCETIN 2,3-DIOXYGENASE"/>
    <property type="match status" value="1"/>
</dbReference>
<comment type="similarity">
    <text evidence="1 2">Belongs to the pirin family.</text>
</comment>
<dbReference type="PANTHER" id="PTHR43212:SF3">
    <property type="entry name" value="QUERCETIN 2,3-DIOXYGENASE"/>
    <property type="match status" value="1"/>
</dbReference>
<dbReference type="SUPFAM" id="SSF51182">
    <property type="entry name" value="RmlC-like cupins"/>
    <property type="match status" value="1"/>
</dbReference>
<dbReference type="InterPro" id="IPR041602">
    <property type="entry name" value="Quercetinase_C"/>
</dbReference>
<gene>
    <name evidence="5" type="ORF">ACFSR3_17245</name>
</gene>
<feature type="domain" description="Pirin N-terminal" evidence="3">
    <location>
        <begin position="62"/>
        <end position="173"/>
    </location>
</feature>
<dbReference type="Gene3D" id="2.60.120.10">
    <property type="entry name" value="Jelly Rolls"/>
    <property type="match status" value="2"/>
</dbReference>
<evidence type="ECO:0000256" key="1">
    <source>
        <dbReference type="ARBA" id="ARBA00008416"/>
    </source>
</evidence>
<reference evidence="6" key="1">
    <citation type="journal article" date="2019" name="Int. J. Syst. Evol. Microbiol.">
        <title>The Global Catalogue of Microorganisms (GCM) 10K type strain sequencing project: providing services to taxonomists for standard genome sequencing and annotation.</title>
        <authorList>
            <consortium name="The Broad Institute Genomics Platform"/>
            <consortium name="The Broad Institute Genome Sequencing Center for Infectious Disease"/>
            <person name="Wu L."/>
            <person name="Ma J."/>
        </authorList>
    </citation>
    <scope>NUCLEOTIDE SEQUENCE [LARGE SCALE GENOMIC DNA]</scope>
    <source>
        <strain evidence="6">KCTC 42107</strain>
    </source>
</reference>
<keyword evidence="6" id="KW-1185">Reference proteome</keyword>
<name>A0ABW5NY36_9FLAO</name>
<dbReference type="RefSeq" id="WP_379822784.1">
    <property type="nucleotide sequence ID" value="NZ_JBHUMD010000030.1"/>
</dbReference>